<reference evidence="1" key="1">
    <citation type="submission" date="2019-11" db="EMBL/GenBank/DDBJ databases">
        <authorList>
            <person name="Feng L."/>
        </authorList>
    </citation>
    <scope>NUCLEOTIDE SEQUENCE</scope>
    <source>
        <strain evidence="1">BlongumLFYP82</strain>
    </source>
</reference>
<gene>
    <name evidence="1" type="ORF">BLLFYP82_00289</name>
</gene>
<evidence type="ECO:0000313" key="1">
    <source>
        <dbReference type="EMBL" id="VYT23104.1"/>
    </source>
</evidence>
<organism evidence="1">
    <name type="scientific">Bifidobacterium longum</name>
    <dbReference type="NCBI Taxonomy" id="216816"/>
    <lineage>
        <taxon>Bacteria</taxon>
        <taxon>Bacillati</taxon>
        <taxon>Actinomycetota</taxon>
        <taxon>Actinomycetes</taxon>
        <taxon>Bifidobacteriales</taxon>
        <taxon>Bifidobacteriaceae</taxon>
        <taxon>Bifidobacterium</taxon>
    </lineage>
</organism>
<dbReference type="EMBL" id="CACRSV010000043">
    <property type="protein sequence ID" value="VYT23104.1"/>
    <property type="molecule type" value="Genomic_DNA"/>
</dbReference>
<protein>
    <submittedName>
        <fullName evidence="1">Uncharacterized protein</fullName>
    </submittedName>
</protein>
<name>A0A6N2UY66_BIFLN</name>
<proteinExistence type="predicted"/>
<dbReference type="AlphaFoldDB" id="A0A6N2UY66"/>
<accession>A0A6N2UY66</accession>
<sequence>MDAPLVYLEEGFTSSLYEQSLDDQIQNLKNDGVRFTIINEARAKEYLSQRINLFKLKRFAINYRQIDGRYEGLDFAYLVDLASIDYQIRLFCGYIAGRVEHDLKLRFNH</sequence>